<feature type="compositionally biased region" description="Polar residues" evidence="2">
    <location>
        <begin position="627"/>
        <end position="638"/>
    </location>
</feature>
<organism evidence="4 5">
    <name type="scientific">Gambusia affinis</name>
    <name type="common">Western mosquitofish</name>
    <name type="synonym">Heterandria affinis</name>
    <dbReference type="NCBI Taxonomy" id="33528"/>
    <lineage>
        <taxon>Eukaryota</taxon>
        <taxon>Metazoa</taxon>
        <taxon>Chordata</taxon>
        <taxon>Craniata</taxon>
        <taxon>Vertebrata</taxon>
        <taxon>Euteleostomi</taxon>
        <taxon>Actinopterygii</taxon>
        <taxon>Neopterygii</taxon>
        <taxon>Teleostei</taxon>
        <taxon>Neoteleostei</taxon>
        <taxon>Acanthomorphata</taxon>
        <taxon>Ovalentaria</taxon>
        <taxon>Atherinomorphae</taxon>
        <taxon>Cyprinodontiformes</taxon>
        <taxon>Poeciliidae</taxon>
        <taxon>Poeciliinae</taxon>
        <taxon>Gambusia</taxon>
    </lineage>
</organism>
<comment type="caution">
    <text evidence="4">The sequence shown here is derived from an EMBL/GenBank/DDBJ whole genome shotgun (WGS) entry which is preliminary data.</text>
</comment>
<dbReference type="SMART" id="SM01349">
    <property type="entry name" value="TOG"/>
    <property type="match status" value="2"/>
</dbReference>
<dbReference type="GO" id="GO:0045180">
    <property type="term" value="C:basal cortex"/>
    <property type="evidence" value="ECO:0007669"/>
    <property type="project" value="TreeGrafter"/>
</dbReference>
<sequence>MLGSFWDCNWTQLEQLGRPGPVNLLGLDLLSALVTRLQDRFRTHIGTGESLCCGASAGSDSCLASSGSVPVLPSLMDRLGDARDQVREQDQVLLLKIMEQAASPQVVQIQSGSPHRHQPGGSGQGAYVWDRMLGGFKHKNNRTREGVCLCLIATLNTSGAQGLTLSKIVPHICSLLGDPVGQVRDGAMSCLVEIYRHVGERVRLDLSKKGLPQSRLNVIFSRFDEVQRSGNMLPSSGSDKNFEDEDSVDGGRSSSSSSSKAPPSGRRAVVSSVRRPSSASSTKSTGRGRPSVRPADCLLVSSCAEGKEAAAGAVDEDDFVKAFEDVPPVQFYSNRELEDQLTKIRDVLSDDKHDWEQRVVALKKVRSLVLAGAPDHEGFPHQLRLLEAPLKLSAKDLRSQVVREACITLGYLSAVLRNKFDHGAESVMPTLLNLVPNSAKVMATSGMAAIRLILRVRLRPCGTSQSLRGMWTLTPVVLFQHTHYPRLIPIITSNCSSKSVAVRRRCYEFLDLLLQEWHTSTLERHVAVLTETVRKGIHDADSEARSIARKCYWGFHGHYSREAELLFQALEATYQKALQSHLKSSDSVVSLPQSDRSSSSSQESLNRPLSVKSVIGGSITRSKLAGSRSSATPGSLQRSRSDIDVNAASSAKSRLGGVPASSPFSAAAALPPGSYASLDGAAGKSDGRVRTRRQSSGSVGGASPSVVDSRGRSRAKVVSQSQRKSAVRLPSGSQCVCRLLPTAGSRSSSPGKLLGQNYGRIPRAAAPPSTAAERRSRIPRSQGCSRETSPSRPGLARSRIPRPSMSQGCSRDTSRESSRDTSPARGFAPLASRRHSRSTSALSSAEPHGQSDRYGLIHQARISASVNAMRVLNTGTEVEAAVADALLLGDSRNKRKPLRRRYESPGMYSDDDANSDASSACSERSYSSRNGGIPHYLRQTEDVAEVLNHCASSNWSERKEGLLGLQNLLKSQRILSRVELKRLCEIFTRMFADPHSKVETLRYMHGLQLEMFLDLTVCVLPHGPPCFRVLPVGRRASLTRTCLCSQVFSMFLETLVDFVTVHKDDLQDWLFVLLTQLPQNWTGPQDRTAGLNLRTFLVEQPDALQSSSLRLSEAQRLKVLPAKLSVTQC</sequence>
<dbReference type="GO" id="GO:0005815">
    <property type="term" value="C:microtubule organizing center"/>
    <property type="evidence" value="ECO:0007669"/>
    <property type="project" value="TreeGrafter"/>
</dbReference>
<dbReference type="GO" id="GO:0043515">
    <property type="term" value="F:kinetochore binding"/>
    <property type="evidence" value="ECO:0007669"/>
    <property type="project" value="TreeGrafter"/>
</dbReference>
<dbReference type="GO" id="GO:0008017">
    <property type="term" value="F:microtubule binding"/>
    <property type="evidence" value="ECO:0007669"/>
    <property type="project" value="TreeGrafter"/>
</dbReference>
<feature type="region of interest" description="Disordered" evidence="2">
    <location>
        <begin position="230"/>
        <end position="293"/>
    </location>
</feature>
<dbReference type="GO" id="GO:0090307">
    <property type="term" value="P:mitotic spindle assembly"/>
    <property type="evidence" value="ECO:0007669"/>
    <property type="project" value="TreeGrafter"/>
</dbReference>
<evidence type="ECO:0000256" key="2">
    <source>
        <dbReference type="SAM" id="MobiDB-lite"/>
    </source>
</evidence>
<reference evidence="4 5" key="1">
    <citation type="journal article" date="2018" name="G3 (Bethesda)">
        <title>A High-Quality Reference Genome for the Invasive Mosquitofish Gambusia affinis Using a Chicago Library.</title>
        <authorList>
            <person name="Hoffberg S.L."/>
            <person name="Troendle N.J."/>
            <person name="Glenn T.C."/>
            <person name="Mahmud O."/>
            <person name="Louha S."/>
            <person name="Chalopin D."/>
            <person name="Bennetzen J.L."/>
            <person name="Mauricio R."/>
        </authorList>
    </citation>
    <scope>NUCLEOTIDE SEQUENCE [LARGE SCALE GENOMIC DNA]</scope>
    <source>
        <strain evidence="4">NE01/NJP1002.9</strain>
        <tissue evidence="4">Muscle</tissue>
    </source>
</reference>
<dbReference type="GO" id="GO:0072686">
    <property type="term" value="C:mitotic spindle"/>
    <property type="evidence" value="ECO:0007669"/>
    <property type="project" value="TreeGrafter"/>
</dbReference>
<feature type="domain" description="TOG" evidence="3">
    <location>
        <begin position="336"/>
        <end position="593"/>
    </location>
</feature>
<dbReference type="InterPro" id="IPR024395">
    <property type="entry name" value="CLASP_N_dom"/>
</dbReference>
<dbReference type="InterPro" id="IPR011989">
    <property type="entry name" value="ARM-like"/>
</dbReference>
<keyword evidence="5" id="KW-1185">Reference proteome</keyword>
<dbReference type="GO" id="GO:0040001">
    <property type="term" value="P:establishment of mitotic spindle localization"/>
    <property type="evidence" value="ECO:0007669"/>
    <property type="project" value="TreeGrafter"/>
</dbReference>
<dbReference type="PANTHER" id="PTHR21567">
    <property type="entry name" value="CLASP"/>
    <property type="match status" value="1"/>
</dbReference>
<feature type="compositionally biased region" description="Low complexity" evidence="2">
    <location>
        <begin position="695"/>
        <end position="708"/>
    </location>
</feature>
<dbReference type="EMBL" id="NHOQ01000322">
    <property type="protein sequence ID" value="PWA30863.1"/>
    <property type="molecule type" value="Genomic_DNA"/>
</dbReference>
<dbReference type="STRING" id="33528.ENSGAFP00000016963"/>
<feature type="compositionally biased region" description="Polar residues" evidence="2">
    <location>
        <begin position="782"/>
        <end position="791"/>
    </location>
</feature>
<evidence type="ECO:0000256" key="1">
    <source>
        <dbReference type="ARBA" id="ARBA00022737"/>
    </source>
</evidence>
<dbReference type="InterPro" id="IPR000357">
    <property type="entry name" value="HEAT"/>
</dbReference>
<dbReference type="GO" id="GO:0005876">
    <property type="term" value="C:spindle microtubule"/>
    <property type="evidence" value="ECO:0007669"/>
    <property type="project" value="TreeGrafter"/>
</dbReference>
<gene>
    <name evidence="4" type="ORF">CCH79_00020480</name>
</gene>
<dbReference type="InterPro" id="IPR016024">
    <property type="entry name" value="ARM-type_fold"/>
</dbReference>
<name>A0A315W4D4_GAMAF</name>
<dbReference type="GO" id="GO:0000776">
    <property type="term" value="C:kinetochore"/>
    <property type="evidence" value="ECO:0007669"/>
    <property type="project" value="UniProtKB-KW"/>
</dbReference>
<feature type="compositionally biased region" description="Low complexity" evidence="2">
    <location>
        <begin position="253"/>
        <end position="289"/>
    </location>
</feature>
<dbReference type="Gene3D" id="1.25.10.10">
    <property type="entry name" value="Leucine-rich Repeat Variant"/>
    <property type="match status" value="3"/>
</dbReference>
<dbReference type="PANTHER" id="PTHR21567:SF28">
    <property type="entry name" value="CLIP-ASSOCIATING PROTEIN 1"/>
    <property type="match status" value="1"/>
</dbReference>
<keyword evidence="1" id="KW-0677">Repeat</keyword>
<accession>A0A315W4D4</accession>
<feature type="region of interest" description="Disordered" evidence="2">
    <location>
        <begin position="897"/>
        <end position="928"/>
    </location>
</feature>
<dbReference type="AlphaFoldDB" id="A0A315W4D4"/>
<feature type="region of interest" description="Disordered" evidence="2">
    <location>
        <begin position="622"/>
        <end position="643"/>
    </location>
</feature>
<dbReference type="Pfam" id="PF02985">
    <property type="entry name" value="HEAT"/>
    <property type="match status" value="1"/>
</dbReference>
<dbReference type="SUPFAM" id="SSF48371">
    <property type="entry name" value="ARM repeat"/>
    <property type="match status" value="1"/>
</dbReference>
<protein>
    <recommendedName>
        <fullName evidence="3">TOG domain-containing protein</fullName>
    </recommendedName>
</protein>
<proteinExistence type="predicted"/>
<feature type="region of interest" description="Disordered" evidence="2">
    <location>
        <begin position="679"/>
        <end position="853"/>
    </location>
</feature>
<feature type="region of interest" description="Disordered" evidence="2">
    <location>
        <begin position="588"/>
        <end position="608"/>
    </location>
</feature>
<feature type="compositionally biased region" description="Low complexity" evidence="2">
    <location>
        <begin position="915"/>
        <end position="928"/>
    </location>
</feature>
<dbReference type="InterPro" id="IPR034085">
    <property type="entry name" value="TOG"/>
</dbReference>
<evidence type="ECO:0000259" key="3">
    <source>
        <dbReference type="SMART" id="SM01349"/>
    </source>
</evidence>
<evidence type="ECO:0000313" key="4">
    <source>
        <dbReference type="EMBL" id="PWA30863.1"/>
    </source>
</evidence>
<dbReference type="Proteomes" id="UP000250572">
    <property type="component" value="Unassembled WGS sequence"/>
</dbReference>
<feature type="compositionally biased region" description="Polar residues" evidence="2">
    <location>
        <begin position="230"/>
        <end position="239"/>
    </location>
</feature>
<evidence type="ECO:0000313" key="5">
    <source>
        <dbReference type="Proteomes" id="UP000250572"/>
    </source>
</evidence>
<dbReference type="GO" id="GO:0005881">
    <property type="term" value="C:cytoplasmic microtubule"/>
    <property type="evidence" value="ECO:0007669"/>
    <property type="project" value="TreeGrafter"/>
</dbReference>
<feature type="domain" description="TOG" evidence="3">
    <location>
        <begin position="4"/>
        <end position="232"/>
    </location>
</feature>
<dbReference type="Pfam" id="PF12348">
    <property type="entry name" value="CLASP_N"/>
    <property type="match status" value="2"/>
</dbReference>